<feature type="compositionally biased region" description="Basic residues" evidence="1">
    <location>
        <begin position="167"/>
        <end position="176"/>
    </location>
</feature>
<comment type="caution">
    <text evidence="2">The sequence shown here is derived from an EMBL/GenBank/DDBJ whole genome shotgun (WGS) entry which is preliminary data.</text>
</comment>
<evidence type="ECO:0000313" key="3">
    <source>
        <dbReference type="Proteomes" id="UP001519863"/>
    </source>
</evidence>
<keyword evidence="3" id="KW-1185">Reference proteome</keyword>
<organism evidence="2 3">
    <name type="scientific">Actinoplanes hulinensis</name>
    <dbReference type="NCBI Taxonomy" id="1144547"/>
    <lineage>
        <taxon>Bacteria</taxon>
        <taxon>Bacillati</taxon>
        <taxon>Actinomycetota</taxon>
        <taxon>Actinomycetes</taxon>
        <taxon>Micromonosporales</taxon>
        <taxon>Micromonosporaceae</taxon>
        <taxon>Actinoplanes</taxon>
    </lineage>
</organism>
<evidence type="ECO:0000313" key="2">
    <source>
        <dbReference type="EMBL" id="MBW6439024.1"/>
    </source>
</evidence>
<gene>
    <name evidence="2" type="ORF">KZ829_35375</name>
</gene>
<name>A0ABS7BDY9_9ACTN</name>
<dbReference type="EMBL" id="JAHXZI010000024">
    <property type="protein sequence ID" value="MBW6439024.1"/>
    <property type="molecule type" value="Genomic_DNA"/>
</dbReference>
<reference evidence="2 3" key="1">
    <citation type="journal article" date="2013" name="Antonie Van Leeuwenhoek">
        <title>Actinoplanes hulinensis sp. nov., a novel actinomycete isolated from soybean root (Glycine max (L.) Merr).</title>
        <authorList>
            <person name="Shen Y."/>
            <person name="Liu C."/>
            <person name="Wang X."/>
            <person name="Zhao J."/>
            <person name="Jia F."/>
            <person name="Zhang Y."/>
            <person name="Wang L."/>
            <person name="Yang D."/>
            <person name="Xiang W."/>
        </authorList>
    </citation>
    <scope>NUCLEOTIDE SEQUENCE [LARGE SCALE GENOMIC DNA]</scope>
    <source>
        <strain evidence="2 3">NEAU-M9</strain>
    </source>
</reference>
<proteinExistence type="predicted"/>
<evidence type="ECO:0000256" key="1">
    <source>
        <dbReference type="SAM" id="MobiDB-lite"/>
    </source>
</evidence>
<protein>
    <submittedName>
        <fullName evidence="2">SMI1/KNR4 family protein</fullName>
    </submittedName>
</protein>
<accession>A0ABS7BDY9</accession>
<feature type="region of interest" description="Disordered" evidence="1">
    <location>
        <begin position="142"/>
        <end position="176"/>
    </location>
</feature>
<dbReference type="Proteomes" id="UP001519863">
    <property type="component" value="Unassembled WGS sequence"/>
</dbReference>
<sequence>MPSAAGEQRLGVRLPEDPRALHRLIHGDRAESGLLDPFVLVPLDVLVEWNRKNHPGYHDGLFDDAMIFDCVPAGHVRRVSSSNGGVTFARDHGMNFAAVDLDPGPLGRSGQVVTHGRDVWTAVEYVTASVINLLRRAIATLDDERPSPPHPEVNVDSIADAPVGRRVCPRPHRPRP</sequence>